<dbReference type="HOGENOM" id="CLU_056519_0_0_6"/>
<evidence type="ECO:0000313" key="7">
    <source>
        <dbReference type="EMBL" id="CDG16679.1"/>
    </source>
</evidence>
<dbReference type="STRING" id="351671.XDD1_0976"/>
<dbReference type="SUPFAM" id="SSF56281">
    <property type="entry name" value="Metallo-hydrolase/oxidoreductase"/>
    <property type="match status" value="1"/>
</dbReference>
<keyword evidence="10" id="KW-1185">Reference proteome</keyword>
<comment type="similarity">
    <text evidence="1">Belongs to the metallo-beta-lactamase superfamily.</text>
</comment>
<dbReference type="PANTHER" id="PTHR42978:SF6">
    <property type="entry name" value="QUORUM-QUENCHING LACTONASE YTNP-RELATED"/>
    <property type="match status" value="1"/>
</dbReference>
<proteinExistence type="inferred from homology"/>
<keyword evidence="5" id="KW-0732">Signal</keyword>
<keyword evidence="3 7" id="KW-0378">Hydrolase</keyword>
<reference evidence="7 9" key="1">
    <citation type="submission" date="2013-07" db="EMBL/GenBank/DDBJ databases">
        <authorList>
            <person name="Genoscope - CEA"/>
        </authorList>
    </citation>
    <scope>NUCLEOTIDE SEQUENCE [LARGE SCALE GENOMIC DNA]</scope>
    <source>
        <strain evidence="7">FRM16</strain>
        <strain evidence="9">FRM16 / DSM 17909</strain>
    </source>
</reference>
<gene>
    <name evidence="8" type="ORF">LY16_03030</name>
    <name evidence="7" type="ORF">XDD1_0976</name>
</gene>
<dbReference type="Proteomes" id="UP000032721">
    <property type="component" value="Chromosome"/>
</dbReference>
<evidence type="ECO:0000259" key="6">
    <source>
        <dbReference type="SMART" id="SM00849"/>
    </source>
</evidence>
<dbReference type="PANTHER" id="PTHR42978">
    <property type="entry name" value="QUORUM-QUENCHING LACTONASE YTNP-RELATED-RELATED"/>
    <property type="match status" value="1"/>
</dbReference>
<keyword evidence="4" id="KW-0862">Zinc</keyword>
<protein>
    <submittedName>
        <fullName evidence="8">Glyoxylase-like metal-dependent hydrolase (Beta-lactamase superfamily II)</fullName>
    </submittedName>
    <submittedName>
        <fullName evidence="7">Zn-dependent hydrolases, including glyoxylases</fullName>
    </submittedName>
</protein>
<dbReference type="AlphaFoldDB" id="A0A068QPG8"/>
<organism evidence="7 9">
    <name type="scientific">Xenorhabdus doucetiae</name>
    <dbReference type="NCBI Taxonomy" id="351671"/>
    <lineage>
        <taxon>Bacteria</taxon>
        <taxon>Pseudomonadati</taxon>
        <taxon>Pseudomonadota</taxon>
        <taxon>Gammaproteobacteria</taxon>
        <taxon>Enterobacterales</taxon>
        <taxon>Morganellaceae</taxon>
        <taxon>Xenorhabdus</taxon>
    </lineage>
</organism>
<feature type="domain" description="Metallo-beta-lactamase" evidence="6">
    <location>
        <begin position="94"/>
        <end position="300"/>
    </location>
</feature>
<evidence type="ECO:0000313" key="8">
    <source>
        <dbReference type="EMBL" id="TYP00378.1"/>
    </source>
</evidence>
<dbReference type="InterPro" id="IPR051013">
    <property type="entry name" value="MBL_superfamily_lactonases"/>
</dbReference>
<dbReference type="InterPro" id="IPR036866">
    <property type="entry name" value="RibonucZ/Hydroxyglut_hydro"/>
</dbReference>
<dbReference type="GO" id="GO:0016787">
    <property type="term" value="F:hydrolase activity"/>
    <property type="evidence" value="ECO:0007669"/>
    <property type="project" value="UniProtKB-KW"/>
</dbReference>
<keyword evidence="2" id="KW-0479">Metal-binding</keyword>
<evidence type="ECO:0000256" key="3">
    <source>
        <dbReference type="ARBA" id="ARBA00022801"/>
    </source>
</evidence>
<dbReference type="Proteomes" id="UP000324170">
    <property type="component" value="Unassembled WGS sequence"/>
</dbReference>
<feature type="signal peptide" evidence="5">
    <location>
        <begin position="1"/>
        <end position="29"/>
    </location>
</feature>
<evidence type="ECO:0000256" key="5">
    <source>
        <dbReference type="SAM" id="SignalP"/>
    </source>
</evidence>
<dbReference type="EMBL" id="VNHN01000065">
    <property type="protein sequence ID" value="TYP00378.1"/>
    <property type="molecule type" value="Genomic_DNA"/>
</dbReference>
<dbReference type="RefSeq" id="WP_084720938.1">
    <property type="nucleotide sequence ID" value="NZ_CAWMED010000001.1"/>
</dbReference>
<sequence length="331" mass="36288">MKNILKASALAITLSFTTAITSTIPTAFAQPANQLVNQAPGYYHQMLGDFMVTAIYDGYIYLSPSLLKGIENKDIQTLLARMFQIEEKDGVQTAINAYLVNTKEGLVLIDTGGGKCFGPTMGNIVDNIRAAGYTPEAVKTILLTHMHPDHICGLSSANGKTAFPNATVYAAQEEKDFWLNPEIAASAPKESRSMFKMAQDAIAPYIAKKAFHTFKSGDNVTPGIEIISTFGHTPGHTSFKLHSGNNSMLIWGDIVHSHSVQFTRPEVSIEFDVDNAKAVEARKYIFEKASQEKWLISAAHLPFPGIGHIRKDEQGYSWVPVEYSGMLKAEN</sequence>
<evidence type="ECO:0000256" key="1">
    <source>
        <dbReference type="ARBA" id="ARBA00007749"/>
    </source>
</evidence>
<evidence type="ECO:0000256" key="4">
    <source>
        <dbReference type="ARBA" id="ARBA00022833"/>
    </source>
</evidence>
<accession>A0A068QPG8</accession>
<evidence type="ECO:0000256" key="2">
    <source>
        <dbReference type="ARBA" id="ARBA00022723"/>
    </source>
</evidence>
<reference evidence="8 10" key="2">
    <citation type="submission" date="2019-07" db="EMBL/GenBank/DDBJ databases">
        <title>Genomic Encyclopedia of Type Strains, Phase I: the one thousand microbial genomes (KMG-I) project.</title>
        <authorList>
            <person name="Kyrpides N."/>
        </authorList>
    </citation>
    <scope>NUCLEOTIDE SEQUENCE [LARGE SCALE GENOMIC DNA]</scope>
    <source>
        <strain evidence="8 10">DSM 17909</strain>
    </source>
</reference>
<dbReference type="InterPro" id="IPR001279">
    <property type="entry name" value="Metallo-B-lactamas"/>
</dbReference>
<evidence type="ECO:0000313" key="9">
    <source>
        <dbReference type="Proteomes" id="UP000032721"/>
    </source>
</evidence>
<dbReference type="GO" id="GO:0046872">
    <property type="term" value="F:metal ion binding"/>
    <property type="evidence" value="ECO:0007669"/>
    <property type="project" value="UniProtKB-KW"/>
</dbReference>
<dbReference type="Pfam" id="PF00753">
    <property type="entry name" value="Lactamase_B"/>
    <property type="match status" value="1"/>
</dbReference>
<feature type="chain" id="PRO_5001654284" evidence="5">
    <location>
        <begin position="30"/>
        <end position="331"/>
    </location>
</feature>
<dbReference type="OrthoDB" id="5443440at2"/>
<evidence type="ECO:0000313" key="10">
    <source>
        <dbReference type="Proteomes" id="UP000324170"/>
    </source>
</evidence>
<dbReference type="EMBL" id="FO704550">
    <property type="protein sequence ID" value="CDG16679.1"/>
    <property type="molecule type" value="Genomic_DNA"/>
</dbReference>
<dbReference type="SMART" id="SM00849">
    <property type="entry name" value="Lactamase_B"/>
    <property type="match status" value="1"/>
</dbReference>
<dbReference type="KEGG" id="xdo:XDD1_0976"/>
<name>A0A068QPG8_9GAMM</name>
<dbReference type="CDD" id="cd07720">
    <property type="entry name" value="OPHC2-like_MBL-fold"/>
    <property type="match status" value="1"/>
</dbReference>
<dbReference type="Gene3D" id="3.60.15.10">
    <property type="entry name" value="Ribonuclease Z/Hydroxyacylglutathione hydrolase-like"/>
    <property type="match status" value="1"/>
</dbReference>